<sequence>MIATLMVCLITMRFDFMQWFMQLPISYWIGFGLFIWFFIDLARSKSTLWQTYERKSEPTMYWLTMTVWLALAITCFIYPDWV</sequence>
<keyword evidence="1" id="KW-1133">Transmembrane helix</keyword>
<comment type="caution">
    <text evidence="2">The sequence shown here is derived from an EMBL/GenBank/DDBJ whole genome shotgun (WGS) entry which is preliminary data.</text>
</comment>
<dbReference type="EMBL" id="BJUM01000064">
    <property type="protein sequence ID" value="GEK56937.1"/>
    <property type="molecule type" value="Genomic_DNA"/>
</dbReference>
<accession>A0A510Y2U7</accession>
<organism evidence="2 3">
    <name type="scientific">Pseudoalteromonas espejiana</name>
    <dbReference type="NCBI Taxonomy" id="28107"/>
    <lineage>
        <taxon>Bacteria</taxon>
        <taxon>Pseudomonadati</taxon>
        <taxon>Pseudomonadota</taxon>
        <taxon>Gammaproteobacteria</taxon>
        <taxon>Alteromonadales</taxon>
        <taxon>Pseudoalteromonadaceae</taxon>
        <taxon>Pseudoalteromonas</taxon>
    </lineage>
</organism>
<keyword evidence="3" id="KW-1185">Reference proteome</keyword>
<reference evidence="2 3" key="1">
    <citation type="submission" date="2019-07" db="EMBL/GenBank/DDBJ databases">
        <title>Whole genome shotgun sequence of Pseudoalteromonas espejiana NBRC 102222.</title>
        <authorList>
            <person name="Hosoyama A."/>
            <person name="Uohara A."/>
            <person name="Ohji S."/>
            <person name="Ichikawa N."/>
        </authorList>
    </citation>
    <scope>NUCLEOTIDE SEQUENCE [LARGE SCALE GENOMIC DNA]</scope>
    <source>
        <strain evidence="2 3">NBRC 102222</strain>
    </source>
</reference>
<gene>
    <name evidence="2" type="ORF">PES01_37820</name>
</gene>
<protein>
    <submittedName>
        <fullName evidence="2">Uncharacterized protein</fullName>
    </submittedName>
</protein>
<feature type="transmembrane region" description="Helical" evidence="1">
    <location>
        <begin position="60"/>
        <end position="79"/>
    </location>
</feature>
<feature type="transmembrane region" description="Helical" evidence="1">
    <location>
        <begin position="19"/>
        <end position="39"/>
    </location>
</feature>
<evidence type="ECO:0000256" key="1">
    <source>
        <dbReference type="SAM" id="Phobius"/>
    </source>
</evidence>
<keyword evidence="1" id="KW-0472">Membrane</keyword>
<keyword evidence="1" id="KW-0812">Transmembrane</keyword>
<name>A0A510Y2U7_9GAMM</name>
<evidence type="ECO:0000313" key="2">
    <source>
        <dbReference type="EMBL" id="GEK56937.1"/>
    </source>
</evidence>
<dbReference type="Proteomes" id="UP000321419">
    <property type="component" value="Unassembled WGS sequence"/>
</dbReference>
<proteinExistence type="predicted"/>
<dbReference type="AlphaFoldDB" id="A0A510Y2U7"/>
<evidence type="ECO:0000313" key="3">
    <source>
        <dbReference type="Proteomes" id="UP000321419"/>
    </source>
</evidence>